<evidence type="ECO:0000256" key="1">
    <source>
        <dbReference type="ARBA" id="ARBA00001946"/>
    </source>
</evidence>
<dbReference type="GO" id="GO:0016836">
    <property type="term" value="F:hydro-lyase activity"/>
    <property type="evidence" value="ECO:0007669"/>
    <property type="project" value="TreeGrafter"/>
</dbReference>
<evidence type="ECO:0000256" key="2">
    <source>
        <dbReference type="ARBA" id="ARBA00022723"/>
    </source>
</evidence>
<dbReference type="InterPro" id="IPR029065">
    <property type="entry name" value="Enolase_C-like"/>
</dbReference>
<proteinExistence type="predicted"/>
<name>A0A261S540_9BORD</name>
<organism evidence="6 7">
    <name type="scientific">Bordetella genomosp. 10</name>
    <dbReference type="NCBI Taxonomy" id="1416804"/>
    <lineage>
        <taxon>Bacteria</taxon>
        <taxon>Pseudomonadati</taxon>
        <taxon>Pseudomonadota</taxon>
        <taxon>Betaproteobacteria</taxon>
        <taxon>Burkholderiales</taxon>
        <taxon>Alcaligenaceae</taxon>
        <taxon>Bordetella</taxon>
    </lineage>
</organism>
<dbReference type="InterPro" id="IPR046945">
    <property type="entry name" value="RHMD-like"/>
</dbReference>
<dbReference type="CDD" id="cd03316">
    <property type="entry name" value="MR_like"/>
    <property type="match status" value="1"/>
</dbReference>
<dbReference type="SUPFAM" id="SSF54826">
    <property type="entry name" value="Enolase N-terminal domain-like"/>
    <property type="match status" value="1"/>
</dbReference>
<evidence type="ECO:0000313" key="6">
    <source>
        <dbReference type="EMBL" id="OZI32087.1"/>
    </source>
</evidence>
<feature type="domain" description="Mandelate racemase/muconate lactonizing enzyme C-terminal" evidence="5">
    <location>
        <begin position="230"/>
        <end position="324"/>
    </location>
</feature>
<dbReference type="Pfam" id="PF13378">
    <property type="entry name" value="MR_MLE_C"/>
    <property type="match status" value="1"/>
</dbReference>
<comment type="caution">
    <text evidence="6">The sequence shown here is derived from an EMBL/GenBank/DDBJ whole genome shotgun (WGS) entry which is preliminary data.</text>
</comment>
<dbReference type="GO" id="GO:0000287">
    <property type="term" value="F:magnesium ion binding"/>
    <property type="evidence" value="ECO:0007669"/>
    <property type="project" value="TreeGrafter"/>
</dbReference>
<keyword evidence="2" id="KW-0479">Metal-binding</keyword>
<dbReference type="SFLD" id="SFLDS00001">
    <property type="entry name" value="Enolase"/>
    <property type="match status" value="1"/>
</dbReference>
<dbReference type="InterPro" id="IPR029017">
    <property type="entry name" value="Enolase-like_N"/>
</dbReference>
<protein>
    <recommendedName>
        <fullName evidence="5">Mandelate racemase/muconate lactonizing enzyme C-terminal domain-containing protein</fullName>
    </recommendedName>
</protein>
<dbReference type="AlphaFoldDB" id="A0A261S540"/>
<evidence type="ECO:0000256" key="3">
    <source>
        <dbReference type="ARBA" id="ARBA00022842"/>
    </source>
</evidence>
<keyword evidence="7" id="KW-1185">Reference proteome</keyword>
<dbReference type="Gene3D" id="3.20.20.120">
    <property type="entry name" value="Enolase-like C-terminal domain"/>
    <property type="match status" value="1"/>
</dbReference>
<dbReference type="PANTHER" id="PTHR13794:SF58">
    <property type="entry name" value="MITOCHONDRIAL ENOLASE SUPERFAMILY MEMBER 1"/>
    <property type="match status" value="1"/>
</dbReference>
<feature type="compositionally biased region" description="Basic residues" evidence="4">
    <location>
        <begin position="38"/>
        <end position="50"/>
    </location>
</feature>
<dbReference type="EMBL" id="NEVM01000005">
    <property type="protein sequence ID" value="OZI32087.1"/>
    <property type="molecule type" value="Genomic_DNA"/>
</dbReference>
<dbReference type="Proteomes" id="UP000216020">
    <property type="component" value="Unassembled WGS sequence"/>
</dbReference>
<accession>A0A261S540</accession>
<dbReference type="InterPro" id="IPR036849">
    <property type="entry name" value="Enolase-like_C_sf"/>
</dbReference>
<gene>
    <name evidence="6" type="ORF">CAL29_30090</name>
</gene>
<sequence length="447" mass="50329">MRHDLRRCALHQHDQPILHPVSRRRPMDGHRGNIAGPARRRRRRYRNHRHRDTEQQGRSGTARRVSAMKITRIQGYPLSADLGARYGGGNFEFSTARLVLVKVDTDEGLTGYATLHGHAMKEVCALLPQLQPLLHDLDAMSHEAIWQRLFDVSTSSPATTSFEPRRSVISNDKFAVLMRCIAGIDIALWDIKGKASNLPVWKLLGASRDTMPAYVTGGYYRSDRDNMRFHGELASYVDEGFSTVKIKIGALPVDEDLKRVREARAEIGPDCKLILDANNAYTWQQAADAIRRFEAYDIHWFEEPVHWYDSVRALGKLSALTKTPLSSGESEIHGWACRDLVDMGGIRIMQYDATRGAGATDWLRVAAYCNLHGVTMSTHHQPHIQCHLTAAMPNGGIAETFSTSARDPFWDELYVERAQLKAGAIHLSDRPGFGFDIDWGTVTRYQA</sequence>
<dbReference type="InterPro" id="IPR013341">
    <property type="entry name" value="Mandelate_racemase_N_dom"/>
</dbReference>
<dbReference type="InterPro" id="IPR013342">
    <property type="entry name" value="Mandelate_racemase_C"/>
</dbReference>
<evidence type="ECO:0000313" key="7">
    <source>
        <dbReference type="Proteomes" id="UP000216020"/>
    </source>
</evidence>
<evidence type="ECO:0000259" key="5">
    <source>
        <dbReference type="SMART" id="SM00922"/>
    </source>
</evidence>
<comment type="cofactor">
    <cofactor evidence="1">
        <name>Mg(2+)</name>
        <dbReference type="ChEBI" id="CHEBI:18420"/>
    </cofactor>
</comment>
<dbReference type="SFLD" id="SFLDG00179">
    <property type="entry name" value="mandelate_racemase"/>
    <property type="match status" value="1"/>
</dbReference>
<dbReference type="SUPFAM" id="SSF51604">
    <property type="entry name" value="Enolase C-terminal domain-like"/>
    <property type="match status" value="1"/>
</dbReference>
<dbReference type="Gene3D" id="3.30.390.10">
    <property type="entry name" value="Enolase-like, N-terminal domain"/>
    <property type="match status" value="1"/>
</dbReference>
<dbReference type="GO" id="GO:0016052">
    <property type="term" value="P:carbohydrate catabolic process"/>
    <property type="evidence" value="ECO:0007669"/>
    <property type="project" value="TreeGrafter"/>
</dbReference>
<evidence type="ECO:0000256" key="4">
    <source>
        <dbReference type="SAM" id="MobiDB-lite"/>
    </source>
</evidence>
<dbReference type="Pfam" id="PF02746">
    <property type="entry name" value="MR_MLE_N"/>
    <property type="match status" value="1"/>
</dbReference>
<dbReference type="SMART" id="SM00922">
    <property type="entry name" value="MR_MLE"/>
    <property type="match status" value="1"/>
</dbReference>
<dbReference type="PANTHER" id="PTHR13794">
    <property type="entry name" value="ENOLASE SUPERFAMILY, MANDELATE RACEMASE"/>
    <property type="match status" value="1"/>
</dbReference>
<feature type="region of interest" description="Disordered" evidence="4">
    <location>
        <begin position="20"/>
        <end position="63"/>
    </location>
</feature>
<reference evidence="7" key="1">
    <citation type="submission" date="2017-05" db="EMBL/GenBank/DDBJ databases">
        <title>Complete and WGS of Bordetella genogroups.</title>
        <authorList>
            <person name="Spilker T."/>
            <person name="Lipuma J."/>
        </authorList>
    </citation>
    <scope>NUCLEOTIDE SEQUENCE [LARGE SCALE GENOMIC DNA]</scope>
    <source>
        <strain evidence="7">AU16122</strain>
    </source>
</reference>
<keyword evidence="3" id="KW-0460">Magnesium</keyword>